<gene>
    <name evidence="2" type="ORF">SG35_004745</name>
</gene>
<dbReference type="KEGG" id="tact:SG35_004745"/>
<dbReference type="SMART" id="SM00871">
    <property type="entry name" value="AraC_E_bind"/>
    <property type="match status" value="1"/>
</dbReference>
<dbReference type="PANTHER" id="PTHR36444">
    <property type="entry name" value="TRANSCRIPTIONAL REGULATOR PROTEIN YOBU-RELATED"/>
    <property type="match status" value="1"/>
</dbReference>
<dbReference type="SUPFAM" id="SSF55136">
    <property type="entry name" value="Probable bacterial effector-binding domain"/>
    <property type="match status" value="1"/>
</dbReference>
<evidence type="ECO:0000313" key="3">
    <source>
        <dbReference type="Proteomes" id="UP000032568"/>
    </source>
</evidence>
<reference evidence="2 3" key="2">
    <citation type="journal article" date="2022" name="Mar. Drugs">
        <title>Bioassay-Guided Fractionation Leads to the Detection of Cholic Acid Generated by the Rare Thalassomonas sp.</title>
        <authorList>
            <person name="Pheiffer F."/>
            <person name="Schneider Y.K."/>
            <person name="Hansen E.H."/>
            <person name="Andersen J.H."/>
            <person name="Isaksson J."/>
            <person name="Busche T."/>
            <person name="R C."/>
            <person name="Kalinowski J."/>
            <person name="Zyl L.V."/>
            <person name="Trindade M."/>
        </authorList>
    </citation>
    <scope>NUCLEOTIDE SEQUENCE [LARGE SCALE GENOMIC DNA]</scope>
    <source>
        <strain evidence="2 3">A5K-106</strain>
    </source>
</reference>
<dbReference type="Pfam" id="PF14526">
    <property type="entry name" value="Cass2"/>
    <property type="match status" value="1"/>
</dbReference>
<protein>
    <submittedName>
        <fullName evidence="2">GyrI-like domain-containing protein</fullName>
    </submittedName>
</protein>
<dbReference type="InterPro" id="IPR053182">
    <property type="entry name" value="YobU-like_regulator"/>
</dbReference>
<dbReference type="RefSeq" id="WP_044831800.1">
    <property type="nucleotide sequence ID" value="NZ_CP059735.1"/>
</dbReference>
<dbReference type="InterPro" id="IPR029441">
    <property type="entry name" value="Cass2"/>
</dbReference>
<accession>A0AAE9YTG9</accession>
<dbReference type="InterPro" id="IPR011256">
    <property type="entry name" value="Reg_factor_effector_dom_sf"/>
</dbReference>
<dbReference type="Gene3D" id="3.20.80.10">
    <property type="entry name" value="Regulatory factor, effector binding domain"/>
    <property type="match status" value="1"/>
</dbReference>
<dbReference type="InterPro" id="IPR010499">
    <property type="entry name" value="AraC_E-bd"/>
</dbReference>
<evidence type="ECO:0000313" key="2">
    <source>
        <dbReference type="EMBL" id="WDD99974.1"/>
    </source>
</evidence>
<dbReference type="EMBL" id="CP059735">
    <property type="protein sequence ID" value="WDD99974.1"/>
    <property type="molecule type" value="Genomic_DNA"/>
</dbReference>
<dbReference type="Proteomes" id="UP000032568">
    <property type="component" value="Chromosome"/>
</dbReference>
<dbReference type="AlphaFoldDB" id="A0AAE9YTG9"/>
<reference evidence="2 3" key="1">
    <citation type="journal article" date="2015" name="Genome Announc.">
        <title>Draft Genome Sequences of Marine Isolates of Thalassomonas viridans and Thalassomonas actiniarum.</title>
        <authorList>
            <person name="Olonade I."/>
            <person name="van Zyl L.J."/>
            <person name="Trindade M."/>
        </authorList>
    </citation>
    <scope>NUCLEOTIDE SEQUENCE [LARGE SCALE GENOMIC DNA]</scope>
    <source>
        <strain evidence="2 3">A5K-106</strain>
    </source>
</reference>
<sequence length="149" mass="16581">MKTQYLDGFELAGFVTRTKNVDEMDPAKAKIGNLWQQFYGEAGALLQPESKVCGVYSNYESDASGEFDVIAGADVLIGQAISGVEAITVQPGRYLVFSGEGEMPGVVIALWGQIWHYFNESDCPHQRAYQTDFEYYKGESQVEIYIGIR</sequence>
<feature type="domain" description="AraC effector-binding" evidence="1">
    <location>
        <begin position="1"/>
        <end position="149"/>
    </location>
</feature>
<evidence type="ECO:0000259" key="1">
    <source>
        <dbReference type="SMART" id="SM00871"/>
    </source>
</evidence>
<keyword evidence="3" id="KW-1185">Reference proteome</keyword>
<dbReference type="PANTHER" id="PTHR36444:SF2">
    <property type="entry name" value="TRANSCRIPTIONAL REGULATOR PROTEIN YOBU-RELATED"/>
    <property type="match status" value="1"/>
</dbReference>
<name>A0AAE9YTG9_9GAMM</name>
<proteinExistence type="predicted"/>
<organism evidence="2 3">
    <name type="scientific">Thalassomonas actiniarum</name>
    <dbReference type="NCBI Taxonomy" id="485447"/>
    <lineage>
        <taxon>Bacteria</taxon>
        <taxon>Pseudomonadati</taxon>
        <taxon>Pseudomonadota</taxon>
        <taxon>Gammaproteobacteria</taxon>
        <taxon>Alteromonadales</taxon>
        <taxon>Colwelliaceae</taxon>
        <taxon>Thalassomonas</taxon>
    </lineage>
</organism>